<evidence type="ECO:0000256" key="1">
    <source>
        <dbReference type="ARBA" id="ARBA00004196"/>
    </source>
</evidence>
<dbReference type="PROSITE" id="PS50857">
    <property type="entry name" value="COX2_CUA"/>
    <property type="match status" value="1"/>
</dbReference>
<dbReference type="Pfam" id="PF23951">
    <property type="entry name" value="DUF7282"/>
    <property type="match status" value="1"/>
</dbReference>
<evidence type="ECO:0000259" key="4">
    <source>
        <dbReference type="PROSITE" id="PS50857"/>
    </source>
</evidence>
<proteinExistence type="predicted"/>
<dbReference type="PROSITE" id="PS51257">
    <property type="entry name" value="PROKAR_LIPOPROTEIN"/>
    <property type="match status" value="1"/>
</dbReference>
<name>A0A1F6N3A3_9BACT</name>
<dbReference type="Pfam" id="PF13473">
    <property type="entry name" value="Cupredoxin_1"/>
    <property type="match status" value="1"/>
</dbReference>
<dbReference type="EMBL" id="MFQH01000017">
    <property type="protein sequence ID" value="OGH78143.1"/>
    <property type="molecule type" value="Genomic_DNA"/>
</dbReference>
<keyword evidence="3" id="KW-0186">Copper</keyword>
<dbReference type="PANTHER" id="PTHR42838">
    <property type="entry name" value="CYTOCHROME C OXIDASE SUBUNIT II"/>
    <property type="match status" value="1"/>
</dbReference>
<dbReference type="GO" id="GO:0016020">
    <property type="term" value="C:membrane"/>
    <property type="evidence" value="ECO:0007669"/>
    <property type="project" value="InterPro"/>
</dbReference>
<gene>
    <name evidence="5" type="ORF">A2983_03660</name>
</gene>
<reference evidence="5 6" key="1">
    <citation type="journal article" date="2016" name="Nat. Commun.">
        <title>Thousands of microbial genomes shed light on interconnected biogeochemical processes in an aquifer system.</title>
        <authorList>
            <person name="Anantharaman K."/>
            <person name="Brown C.T."/>
            <person name="Hug L.A."/>
            <person name="Sharon I."/>
            <person name="Castelle C.J."/>
            <person name="Probst A.J."/>
            <person name="Thomas B.C."/>
            <person name="Singh A."/>
            <person name="Wilkins M.J."/>
            <person name="Karaoz U."/>
            <person name="Brodie E.L."/>
            <person name="Williams K.H."/>
            <person name="Hubbard S.S."/>
            <person name="Banfield J.F."/>
        </authorList>
    </citation>
    <scope>NUCLEOTIDE SEQUENCE [LARGE SCALE GENOMIC DNA]</scope>
</reference>
<organism evidence="5 6">
    <name type="scientific">Candidatus Magasanikbacteria bacterium RIFCSPLOWO2_01_FULL_40_15</name>
    <dbReference type="NCBI Taxonomy" id="1798686"/>
    <lineage>
        <taxon>Bacteria</taxon>
        <taxon>Candidatus Magasanikiibacteriota</taxon>
    </lineage>
</organism>
<dbReference type="InterPro" id="IPR008972">
    <property type="entry name" value="Cupredoxin"/>
</dbReference>
<evidence type="ECO:0000313" key="5">
    <source>
        <dbReference type="EMBL" id="OGH78143.1"/>
    </source>
</evidence>
<dbReference type="InterPro" id="IPR001505">
    <property type="entry name" value="Copper_CuA"/>
</dbReference>
<comment type="caution">
    <text evidence="5">The sequence shown here is derived from an EMBL/GenBank/DDBJ whole genome shotgun (WGS) entry which is preliminary data.</text>
</comment>
<dbReference type="SUPFAM" id="SSF49503">
    <property type="entry name" value="Cupredoxins"/>
    <property type="match status" value="1"/>
</dbReference>
<dbReference type="Gene3D" id="2.60.40.420">
    <property type="entry name" value="Cupredoxins - blue copper proteins"/>
    <property type="match status" value="1"/>
</dbReference>
<dbReference type="InterPro" id="IPR051403">
    <property type="entry name" value="NosZ/Cyto_c_oxidase_sub2"/>
</dbReference>
<sequence length="279" mass="29708">MRTQTTLSLGLALTALLLIGGGCGQKTKIESDLSTTAYKELVTASVNVANQTLVNSTVYVPKVILTTDGWVVVHADKDGVPSEIIGQTAVLTGEHTDVKVTVDAKKVTPIVHVMLHVDLNKKGIFEFPGDDVPVTVNNVGVSGSFQVTKSAGETDTKTSANTNAKITVEVKPELKTETKTEVKVDLKSAVKSFTLTAKNWEFSPSTISVKKGDTVKLTITSTDVEHGFALPEFNVNKKFKAGETVNVEFVADKSGSFPFTCSVFCGSGHKSMKGTLVVE</sequence>
<dbReference type="PANTHER" id="PTHR42838:SF2">
    <property type="entry name" value="NITROUS-OXIDE REDUCTASE"/>
    <property type="match status" value="1"/>
</dbReference>
<evidence type="ECO:0000313" key="6">
    <source>
        <dbReference type="Proteomes" id="UP000177040"/>
    </source>
</evidence>
<dbReference type="PROSITE" id="PS00078">
    <property type="entry name" value="COX2"/>
    <property type="match status" value="1"/>
</dbReference>
<comment type="subcellular location">
    <subcellularLocation>
        <location evidence="1">Cell envelope</location>
    </subcellularLocation>
</comment>
<accession>A0A1F6N3A3</accession>
<dbReference type="InterPro" id="IPR028096">
    <property type="entry name" value="EfeO_Cupredoxin"/>
</dbReference>
<dbReference type="InterPro" id="IPR002429">
    <property type="entry name" value="CcO_II-like_C"/>
</dbReference>
<dbReference type="AlphaFoldDB" id="A0A1F6N3A3"/>
<dbReference type="Proteomes" id="UP000177040">
    <property type="component" value="Unassembled WGS sequence"/>
</dbReference>
<dbReference type="GO" id="GO:0030313">
    <property type="term" value="C:cell envelope"/>
    <property type="evidence" value="ECO:0007669"/>
    <property type="project" value="UniProtKB-SubCell"/>
</dbReference>
<evidence type="ECO:0000256" key="3">
    <source>
        <dbReference type="ARBA" id="ARBA00023008"/>
    </source>
</evidence>
<dbReference type="GO" id="GO:0004129">
    <property type="term" value="F:cytochrome-c oxidase activity"/>
    <property type="evidence" value="ECO:0007669"/>
    <property type="project" value="InterPro"/>
</dbReference>
<feature type="domain" description="Cytochrome oxidase subunit II copper A binding" evidence="4">
    <location>
        <begin position="186"/>
        <end position="279"/>
    </location>
</feature>
<protein>
    <recommendedName>
        <fullName evidence="4">Cytochrome oxidase subunit II copper A binding domain-containing protein</fullName>
    </recommendedName>
</protein>
<dbReference type="GO" id="GO:0005507">
    <property type="term" value="F:copper ion binding"/>
    <property type="evidence" value="ECO:0007669"/>
    <property type="project" value="InterPro"/>
</dbReference>
<keyword evidence="2" id="KW-0479">Metal-binding</keyword>
<dbReference type="InterPro" id="IPR055706">
    <property type="entry name" value="Slg1/2_DUF7282"/>
</dbReference>
<evidence type="ECO:0000256" key="2">
    <source>
        <dbReference type="ARBA" id="ARBA00022723"/>
    </source>
</evidence>